<dbReference type="GO" id="GO:0034245">
    <property type="term" value="C:mitochondrial DNA-directed RNA polymerase complex"/>
    <property type="evidence" value="ECO:0007669"/>
    <property type="project" value="TreeGrafter"/>
</dbReference>
<name>A0A2N3MXM7_9PEZI</name>
<dbReference type="GO" id="GO:0006391">
    <property type="term" value="P:transcription initiation at mitochondrial promoter"/>
    <property type="evidence" value="ECO:0007669"/>
    <property type="project" value="TreeGrafter"/>
</dbReference>
<evidence type="ECO:0000256" key="4">
    <source>
        <dbReference type="ARBA" id="ARBA00022679"/>
    </source>
</evidence>
<keyword evidence="4" id="KW-0808">Transferase</keyword>
<reference evidence="8 9" key="1">
    <citation type="journal article" date="2017" name="G3 (Bethesda)">
        <title>First Draft Genome Sequence of the Pathogenic Fungus Lomentospora prolificans (Formerly Scedosporium prolificans).</title>
        <authorList>
            <person name="Luo R."/>
            <person name="Zimin A."/>
            <person name="Workman R."/>
            <person name="Fan Y."/>
            <person name="Pertea G."/>
            <person name="Grossman N."/>
            <person name="Wear M.P."/>
            <person name="Jia B."/>
            <person name="Miller H."/>
            <person name="Casadevall A."/>
            <person name="Timp W."/>
            <person name="Zhang S.X."/>
            <person name="Salzberg S.L."/>
        </authorList>
    </citation>
    <scope>NUCLEOTIDE SEQUENCE [LARGE SCALE GENOMIC DNA]</scope>
    <source>
        <strain evidence="8 9">JHH-5317</strain>
    </source>
</reference>
<evidence type="ECO:0000256" key="1">
    <source>
        <dbReference type="ARBA" id="ARBA00004173"/>
    </source>
</evidence>
<evidence type="ECO:0000256" key="6">
    <source>
        <dbReference type="ARBA" id="ARBA00022884"/>
    </source>
</evidence>
<accession>A0A2N3MXM7</accession>
<dbReference type="GO" id="GO:0034246">
    <property type="term" value="F:mitochondrial transcription factor activity"/>
    <property type="evidence" value="ECO:0007669"/>
    <property type="project" value="TreeGrafter"/>
</dbReference>
<dbReference type="SUPFAM" id="SSF53335">
    <property type="entry name" value="S-adenosyl-L-methionine-dependent methyltransferases"/>
    <property type="match status" value="1"/>
</dbReference>
<dbReference type="GO" id="GO:0003723">
    <property type="term" value="F:RNA binding"/>
    <property type="evidence" value="ECO:0007669"/>
    <property type="project" value="UniProtKB-KW"/>
</dbReference>
<dbReference type="PANTHER" id="PTHR11727:SF17">
    <property type="entry name" value="DIMETHYLADENOSINE TRANSFERASE 1, MITOCHONDRIAL"/>
    <property type="match status" value="1"/>
</dbReference>
<dbReference type="GO" id="GO:0032259">
    <property type="term" value="P:methylation"/>
    <property type="evidence" value="ECO:0007669"/>
    <property type="project" value="UniProtKB-KW"/>
</dbReference>
<evidence type="ECO:0000313" key="8">
    <source>
        <dbReference type="EMBL" id="PKS04924.1"/>
    </source>
</evidence>
<dbReference type="VEuPathDB" id="FungiDB:jhhlp_008290"/>
<dbReference type="EMBL" id="NLAX01001623">
    <property type="protein sequence ID" value="PKS04924.1"/>
    <property type="molecule type" value="Genomic_DNA"/>
</dbReference>
<comment type="function">
    <text evidence="7">Mitochondrial transcription factor that confers selective promoter recognition on the core subunit of the yeast mitochondrial RNA polymerase. Interacts with DNA in a non-specific manner.</text>
</comment>
<dbReference type="Gene3D" id="1.10.8.100">
    <property type="entry name" value="Ribosomal RNA adenine dimethylase-like, domain 2"/>
    <property type="match status" value="1"/>
</dbReference>
<dbReference type="OrthoDB" id="16079at2759"/>
<keyword evidence="5" id="KW-0949">S-adenosyl-L-methionine</keyword>
<protein>
    <recommendedName>
        <fullName evidence="2">Mitochondrial transcription factor 1</fullName>
    </recommendedName>
</protein>
<comment type="subcellular location">
    <subcellularLocation>
        <location evidence="1">Mitochondrion</location>
    </subcellularLocation>
</comment>
<dbReference type="InterPro" id="IPR023165">
    <property type="entry name" value="rRNA_Ade_diMease-like_C"/>
</dbReference>
<dbReference type="InterPro" id="IPR001737">
    <property type="entry name" value="KsgA/Erm"/>
</dbReference>
<sequence length="598" mass="67510">MLSTSYRLRSICQIPAYSIRHASTQREVLSKGMLRAEGPVAEQLAATNVWKPHRSKARATVKGEKTRINVTGEKLCQDIEKYLGPSLQRHVGCDLIDLFPGAGVWSRKLRDIVQPRTHILMEPDTSLYTPFLEPLTKNPGTTIVPKSGLLWTDLREVLDGLTHQTRLDPQSLTPPPKNDTLLVTANLSFYPKTRMTALYLYQLLSAVRSGTLFQEYGLVRMLIWARPEDIRPTILPMTVQARNRSAVEAELACEWINEVVGIDSQDPELQAAIYRSKRSGGPRDHAIELESAYRALQRLREQGITVPRGRETALLKEAKKIKDESDSLSRRAQSPNVALSYADELAELEHAFASGDFERGSKEHKRLKRLQYRQTNDTKQVGSYADILQEHAALAKLHASGNASPEELREKERLWNEKVSSLNPHSLSTFRLIRDNLHLFRQDPPAMLWDRRTLEPLTVKPEEFFPNVGCSLLDIQPKAMSPLLRGGEGSKVFDLLVKIMLRNSTVPVSQRIDDVWPDAAEGLLPNCPSLSDPAKGGTFGKGHAELCARALNEKQWVELVEAWMKWPFRPRYDRLERQHSEVEVEDDGSGTADGEFLL</sequence>
<keyword evidence="9" id="KW-1185">Reference proteome</keyword>
<evidence type="ECO:0000256" key="2">
    <source>
        <dbReference type="ARBA" id="ARBA00013836"/>
    </source>
</evidence>
<dbReference type="GO" id="GO:0008168">
    <property type="term" value="F:methyltransferase activity"/>
    <property type="evidence" value="ECO:0007669"/>
    <property type="project" value="UniProtKB-KW"/>
</dbReference>
<comment type="caution">
    <text evidence="8">The sequence shown here is derived from an EMBL/GenBank/DDBJ whole genome shotgun (WGS) entry which is preliminary data.</text>
</comment>
<dbReference type="AlphaFoldDB" id="A0A2N3MXM7"/>
<evidence type="ECO:0000313" key="9">
    <source>
        <dbReference type="Proteomes" id="UP000233524"/>
    </source>
</evidence>
<dbReference type="Proteomes" id="UP000233524">
    <property type="component" value="Unassembled WGS sequence"/>
</dbReference>
<evidence type="ECO:0000256" key="5">
    <source>
        <dbReference type="ARBA" id="ARBA00022691"/>
    </source>
</evidence>
<keyword evidence="3" id="KW-0489">Methyltransferase</keyword>
<dbReference type="InParanoid" id="A0A2N3MXM7"/>
<dbReference type="GO" id="GO:0005759">
    <property type="term" value="C:mitochondrial matrix"/>
    <property type="evidence" value="ECO:0007669"/>
    <property type="project" value="TreeGrafter"/>
</dbReference>
<gene>
    <name evidence="8" type="ORF">jhhlp_008290</name>
</gene>
<organism evidence="8 9">
    <name type="scientific">Lomentospora prolificans</name>
    <dbReference type="NCBI Taxonomy" id="41688"/>
    <lineage>
        <taxon>Eukaryota</taxon>
        <taxon>Fungi</taxon>
        <taxon>Dikarya</taxon>
        <taxon>Ascomycota</taxon>
        <taxon>Pezizomycotina</taxon>
        <taxon>Sordariomycetes</taxon>
        <taxon>Hypocreomycetidae</taxon>
        <taxon>Microascales</taxon>
        <taxon>Microascaceae</taxon>
        <taxon>Lomentospora</taxon>
    </lineage>
</organism>
<evidence type="ECO:0000256" key="3">
    <source>
        <dbReference type="ARBA" id="ARBA00022603"/>
    </source>
</evidence>
<proteinExistence type="predicted"/>
<keyword evidence="6" id="KW-0694">RNA-binding</keyword>
<evidence type="ECO:0000256" key="7">
    <source>
        <dbReference type="ARBA" id="ARBA00024915"/>
    </source>
</evidence>
<dbReference type="PANTHER" id="PTHR11727">
    <property type="entry name" value="DIMETHYLADENOSINE TRANSFERASE"/>
    <property type="match status" value="1"/>
</dbReference>
<dbReference type="InterPro" id="IPR029063">
    <property type="entry name" value="SAM-dependent_MTases_sf"/>
</dbReference>
<dbReference type="Gene3D" id="3.40.50.150">
    <property type="entry name" value="Vaccinia Virus protein VP39"/>
    <property type="match status" value="1"/>
</dbReference>